<reference evidence="2 3" key="1">
    <citation type="journal article" date="2017" name="Curr. Biol.">
        <title>Genome architecture and evolution of a unichromosomal asexual nematode.</title>
        <authorList>
            <person name="Fradin H."/>
            <person name="Zegar C."/>
            <person name="Gutwein M."/>
            <person name="Lucas J."/>
            <person name="Kovtun M."/>
            <person name="Corcoran D."/>
            <person name="Baugh L.R."/>
            <person name="Kiontke K."/>
            <person name="Gunsalus K."/>
            <person name="Fitch D.H."/>
            <person name="Piano F."/>
        </authorList>
    </citation>
    <scope>NUCLEOTIDE SEQUENCE [LARGE SCALE GENOMIC DNA]</scope>
    <source>
        <strain evidence="2">PF1309</strain>
    </source>
</reference>
<evidence type="ECO:0000313" key="3">
    <source>
        <dbReference type="Proteomes" id="UP000218231"/>
    </source>
</evidence>
<dbReference type="EMBL" id="LIAE01009093">
    <property type="protein sequence ID" value="PAV71260.1"/>
    <property type="molecule type" value="Genomic_DNA"/>
</dbReference>
<evidence type="ECO:0000256" key="1">
    <source>
        <dbReference type="SAM" id="MobiDB-lite"/>
    </source>
</evidence>
<feature type="compositionally biased region" description="Low complexity" evidence="1">
    <location>
        <begin position="102"/>
        <end position="112"/>
    </location>
</feature>
<accession>A0A2A2KBJ1</accession>
<dbReference type="Proteomes" id="UP000218231">
    <property type="component" value="Unassembled WGS sequence"/>
</dbReference>
<sequence length="158" mass="17595">MNQFIADGDNLDEQLSVVEFIKTLKKVDSDDTRSERDSIASSSVACSTDKLNTGKSEVDLKKIIEKKNSSAELLQNMRKRFVHRATEPIFHNLEIQKEQQPSAGSRSACGSGREQRGTGGGSEDGLKMPQFECLERKTDSAPSLRPQSTKKYEAKEQK</sequence>
<feature type="region of interest" description="Disordered" evidence="1">
    <location>
        <begin position="92"/>
        <end position="158"/>
    </location>
</feature>
<dbReference type="AlphaFoldDB" id="A0A2A2KBJ1"/>
<name>A0A2A2KBJ1_9BILA</name>
<protein>
    <submittedName>
        <fullName evidence="2">Uncharacterized protein</fullName>
    </submittedName>
</protein>
<evidence type="ECO:0000313" key="2">
    <source>
        <dbReference type="EMBL" id="PAV71260.1"/>
    </source>
</evidence>
<proteinExistence type="predicted"/>
<keyword evidence="3" id="KW-1185">Reference proteome</keyword>
<dbReference type="OrthoDB" id="5866750at2759"/>
<organism evidence="2 3">
    <name type="scientific">Diploscapter pachys</name>
    <dbReference type="NCBI Taxonomy" id="2018661"/>
    <lineage>
        <taxon>Eukaryota</taxon>
        <taxon>Metazoa</taxon>
        <taxon>Ecdysozoa</taxon>
        <taxon>Nematoda</taxon>
        <taxon>Chromadorea</taxon>
        <taxon>Rhabditida</taxon>
        <taxon>Rhabditina</taxon>
        <taxon>Rhabditomorpha</taxon>
        <taxon>Rhabditoidea</taxon>
        <taxon>Rhabditidae</taxon>
        <taxon>Diploscapter</taxon>
    </lineage>
</organism>
<gene>
    <name evidence="2" type="ORF">WR25_03053</name>
</gene>
<comment type="caution">
    <text evidence="2">The sequence shown here is derived from an EMBL/GenBank/DDBJ whole genome shotgun (WGS) entry which is preliminary data.</text>
</comment>